<organism evidence="1 2">
    <name type="scientific">Glossina pallidipes</name>
    <name type="common">Tsetse fly</name>
    <dbReference type="NCBI Taxonomy" id="7398"/>
    <lineage>
        <taxon>Eukaryota</taxon>
        <taxon>Metazoa</taxon>
        <taxon>Ecdysozoa</taxon>
        <taxon>Arthropoda</taxon>
        <taxon>Hexapoda</taxon>
        <taxon>Insecta</taxon>
        <taxon>Pterygota</taxon>
        <taxon>Neoptera</taxon>
        <taxon>Endopterygota</taxon>
        <taxon>Diptera</taxon>
        <taxon>Brachycera</taxon>
        <taxon>Muscomorpha</taxon>
        <taxon>Hippoboscoidea</taxon>
        <taxon>Glossinidae</taxon>
        <taxon>Glossina</taxon>
    </lineage>
</organism>
<dbReference type="VEuPathDB" id="VectorBase:GPAI039304"/>
<evidence type="ECO:0000313" key="2">
    <source>
        <dbReference type="Proteomes" id="UP000092445"/>
    </source>
</evidence>
<keyword evidence="2" id="KW-1185">Reference proteome</keyword>
<reference evidence="2" key="1">
    <citation type="submission" date="2014-03" db="EMBL/GenBank/DDBJ databases">
        <authorList>
            <person name="Aksoy S."/>
            <person name="Warren W."/>
            <person name="Wilson R.K."/>
        </authorList>
    </citation>
    <scope>NUCLEOTIDE SEQUENCE [LARGE SCALE GENOMIC DNA]</scope>
    <source>
        <strain evidence="2">IAEA</strain>
    </source>
</reference>
<dbReference type="AlphaFoldDB" id="A0A1B0AAG3"/>
<dbReference type="EnsemblMetazoa" id="GPAI039304-RA">
    <property type="protein sequence ID" value="GPAI039304-PA"/>
    <property type="gene ID" value="GPAI039304"/>
</dbReference>
<dbReference type="Proteomes" id="UP000092445">
    <property type="component" value="Unassembled WGS sequence"/>
</dbReference>
<accession>A0A1B0AAG3</accession>
<evidence type="ECO:0000313" key="1">
    <source>
        <dbReference type="EnsemblMetazoa" id="GPAI039304-PA"/>
    </source>
</evidence>
<name>A0A1B0AAG3_GLOPL</name>
<sequence>MGLLTVFPSERAAASRPVETTSLDFSSPLYTAAEDSRTVRAVHVHMITKSCINGFRKFIARRGAPAVTASNNAKAFKRVDVELRKLEKLLKYSEVQNMAAK</sequence>
<protein>
    <submittedName>
        <fullName evidence="1">Uncharacterized protein</fullName>
    </submittedName>
</protein>
<proteinExistence type="predicted"/>
<reference evidence="1" key="2">
    <citation type="submission" date="2020-05" db="UniProtKB">
        <authorList>
            <consortium name="EnsemblMetazoa"/>
        </authorList>
    </citation>
    <scope>IDENTIFICATION</scope>
    <source>
        <strain evidence="1">IAEA</strain>
    </source>
</reference>